<evidence type="ECO:0000256" key="1">
    <source>
        <dbReference type="SAM" id="Phobius"/>
    </source>
</evidence>
<keyword evidence="3" id="KW-1185">Reference proteome</keyword>
<accession>A0A1G7FHZ8</accession>
<keyword evidence="1" id="KW-0472">Membrane</keyword>
<dbReference type="AlphaFoldDB" id="A0A1G7FHZ8"/>
<feature type="transmembrane region" description="Helical" evidence="1">
    <location>
        <begin position="6"/>
        <end position="25"/>
    </location>
</feature>
<evidence type="ECO:0000313" key="3">
    <source>
        <dbReference type="Proteomes" id="UP000199076"/>
    </source>
</evidence>
<organism evidence="2 3">
    <name type="scientific">Halorientalis regularis</name>
    <dbReference type="NCBI Taxonomy" id="660518"/>
    <lineage>
        <taxon>Archaea</taxon>
        <taxon>Methanobacteriati</taxon>
        <taxon>Methanobacteriota</taxon>
        <taxon>Stenosarchaea group</taxon>
        <taxon>Halobacteria</taxon>
        <taxon>Halobacteriales</taxon>
        <taxon>Haloarculaceae</taxon>
        <taxon>Halorientalis</taxon>
    </lineage>
</organism>
<reference evidence="3" key="1">
    <citation type="submission" date="2016-10" db="EMBL/GenBank/DDBJ databases">
        <authorList>
            <person name="Varghese N."/>
            <person name="Submissions S."/>
        </authorList>
    </citation>
    <scope>NUCLEOTIDE SEQUENCE [LARGE SCALE GENOMIC DNA]</scope>
    <source>
        <strain evidence="3">IBRC-M 10760</strain>
    </source>
</reference>
<sequence>MLRSRLAGYGLIGFGVLCALSILTLGGSTQRRCPGVGGRVYDAIGADPTGLRLTGFDLGQLAITWYDGCNWHTVTVLPLLVGGLLLAGGVLTISRGGVES</sequence>
<name>A0A1G7FHZ8_9EURY</name>
<keyword evidence="1" id="KW-1133">Transmembrane helix</keyword>
<keyword evidence="1" id="KW-0812">Transmembrane</keyword>
<dbReference type="OrthoDB" id="375180at2157"/>
<dbReference type="EMBL" id="FNBK01000001">
    <property type="protein sequence ID" value="SDE75539.1"/>
    <property type="molecule type" value="Genomic_DNA"/>
</dbReference>
<dbReference type="Proteomes" id="UP000199076">
    <property type="component" value="Unassembled WGS sequence"/>
</dbReference>
<gene>
    <name evidence="2" type="ORF">SAMN05216218_101204</name>
</gene>
<proteinExistence type="predicted"/>
<dbReference type="RefSeq" id="WP_092686729.1">
    <property type="nucleotide sequence ID" value="NZ_FNBK01000001.1"/>
</dbReference>
<protein>
    <submittedName>
        <fullName evidence="2">Uncharacterized protein</fullName>
    </submittedName>
</protein>
<evidence type="ECO:0000313" key="2">
    <source>
        <dbReference type="EMBL" id="SDE75539.1"/>
    </source>
</evidence>